<comment type="caution">
    <text evidence="3">The sequence shown here is derived from an EMBL/GenBank/DDBJ whole genome shotgun (WGS) entry which is preliminary data.</text>
</comment>
<evidence type="ECO:0000259" key="2">
    <source>
        <dbReference type="Pfam" id="PF16018"/>
    </source>
</evidence>
<accession>A0A7J7KST7</accession>
<name>A0A7J7KST7_BUGNE</name>
<feature type="compositionally biased region" description="Low complexity" evidence="1">
    <location>
        <begin position="301"/>
        <end position="312"/>
    </location>
</feature>
<sequence>MDPFTEKLLEKTRQRREQLQQKLQSTPSSVTRKRKPLQIDTSQNAVTETAPAGSEKVEEKRRRSWKTASSSDENQVPIGVARHPGVSPTVNLPSPVPATRKGRLQKLAAQINNWEDDLSHPQSAPPSAKKEAAAVSTDDESGGHNAASAARPTKPPRTFQAEEENLSTRRSPRFTKQPSDKKLTDRNVADAFSFGSAPGPAPAVRQAKPVTPATKAATESTKVRNSSDEEPTKKTVADRFTMWEKRTGDALTPLRQAAPLPGGKGTPGPASKAASFQPHTDKASSQTGRPTFQQTQAAKFTPRQQQPAAPRSGRARRRSRSETTATPEREFTGATAPWNKEGGAPGSAVRSSSARPAAAAASAQKSTPKKEGTSTDDEWSKSQDCAFQKLVLHKCQLLGVGFL</sequence>
<evidence type="ECO:0000313" key="4">
    <source>
        <dbReference type="Proteomes" id="UP000593567"/>
    </source>
</evidence>
<organism evidence="3 4">
    <name type="scientific">Bugula neritina</name>
    <name type="common">Brown bryozoan</name>
    <name type="synonym">Sertularia neritina</name>
    <dbReference type="NCBI Taxonomy" id="10212"/>
    <lineage>
        <taxon>Eukaryota</taxon>
        <taxon>Metazoa</taxon>
        <taxon>Spiralia</taxon>
        <taxon>Lophotrochozoa</taxon>
        <taxon>Bryozoa</taxon>
        <taxon>Gymnolaemata</taxon>
        <taxon>Cheilostomatida</taxon>
        <taxon>Flustrina</taxon>
        <taxon>Buguloidea</taxon>
        <taxon>Bugulidae</taxon>
        <taxon>Bugula</taxon>
    </lineage>
</organism>
<dbReference type="Proteomes" id="UP000593567">
    <property type="component" value="Unassembled WGS sequence"/>
</dbReference>
<gene>
    <name evidence="3" type="ORF">EB796_000438</name>
</gene>
<feature type="compositionally biased region" description="Low complexity" evidence="1">
    <location>
        <begin position="346"/>
        <end position="363"/>
    </location>
</feature>
<feature type="compositionally biased region" description="Low complexity" evidence="1">
    <location>
        <begin position="207"/>
        <end position="218"/>
    </location>
</feature>
<feature type="domain" description="Anillin N-terminal" evidence="2">
    <location>
        <begin position="61"/>
        <end position="129"/>
    </location>
</feature>
<keyword evidence="4" id="KW-1185">Reference proteome</keyword>
<evidence type="ECO:0000313" key="3">
    <source>
        <dbReference type="EMBL" id="KAF6041276.1"/>
    </source>
</evidence>
<feature type="compositionally biased region" description="Basic and acidic residues" evidence="1">
    <location>
        <begin position="178"/>
        <end position="188"/>
    </location>
</feature>
<dbReference type="AlphaFoldDB" id="A0A7J7KST7"/>
<protein>
    <submittedName>
        <fullName evidence="3">ANLN</fullName>
    </submittedName>
</protein>
<feature type="compositionally biased region" description="Basic and acidic residues" evidence="1">
    <location>
        <begin position="368"/>
        <end position="381"/>
    </location>
</feature>
<feature type="compositionally biased region" description="Polar residues" evidence="1">
    <location>
        <begin position="283"/>
        <end position="298"/>
    </location>
</feature>
<dbReference type="InterPro" id="IPR031970">
    <property type="entry name" value="Anillin_N"/>
</dbReference>
<reference evidence="3" key="1">
    <citation type="submission" date="2020-06" db="EMBL/GenBank/DDBJ databases">
        <title>Draft genome of Bugula neritina, a colonial animal packing powerful symbionts and potential medicines.</title>
        <authorList>
            <person name="Rayko M."/>
        </authorList>
    </citation>
    <scope>NUCLEOTIDE SEQUENCE [LARGE SCALE GENOMIC DNA]</scope>
    <source>
        <strain evidence="3">Kwan_BN1</strain>
    </source>
</reference>
<evidence type="ECO:0000256" key="1">
    <source>
        <dbReference type="SAM" id="MobiDB-lite"/>
    </source>
</evidence>
<dbReference type="EMBL" id="VXIV02000063">
    <property type="protein sequence ID" value="KAF6041276.1"/>
    <property type="molecule type" value="Genomic_DNA"/>
</dbReference>
<feature type="compositionally biased region" description="Basic and acidic residues" evidence="1">
    <location>
        <begin position="221"/>
        <end position="248"/>
    </location>
</feature>
<proteinExistence type="predicted"/>
<feature type="region of interest" description="Disordered" evidence="1">
    <location>
        <begin position="13"/>
        <end position="381"/>
    </location>
</feature>
<dbReference type="Pfam" id="PF16018">
    <property type="entry name" value="Anillin_N"/>
    <property type="match status" value="1"/>
</dbReference>